<gene>
    <name evidence="2" type="ORF">B0T24DRAFT_616842</name>
</gene>
<proteinExistence type="predicted"/>
<dbReference type="EMBL" id="JAULSN010000003">
    <property type="protein sequence ID" value="KAK3375699.1"/>
    <property type="molecule type" value="Genomic_DNA"/>
</dbReference>
<name>A0AAE0KFF2_9PEZI</name>
<dbReference type="Proteomes" id="UP001287356">
    <property type="component" value="Unassembled WGS sequence"/>
</dbReference>
<keyword evidence="3" id="KW-1185">Reference proteome</keyword>
<evidence type="ECO:0000256" key="1">
    <source>
        <dbReference type="SAM" id="MobiDB-lite"/>
    </source>
</evidence>
<sequence>MPRGHGAHRATRVRRRAADQDLCACKAGVDCLERGDYARVETLARECLLFSTTQSSKEHGGGVWTTTTAKSPNACFERFRHGRYGGRRFQAVFAELRAPGGDCYWDDSRLYLRAMDTLRLVPLSPAAVLCCELEVPDPTAAQSREDTEEQTRRGEFKKRLQGRWHAAMALGAAGLDDGGGAGEVDMPGGAPVGDDKSTMPYKPQTPSYPSRRPHR</sequence>
<protein>
    <submittedName>
        <fullName evidence="2">Uncharacterized protein</fullName>
    </submittedName>
</protein>
<feature type="region of interest" description="Disordered" evidence="1">
    <location>
        <begin position="175"/>
        <end position="215"/>
    </location>
</feature>
<evidence type="ECO:0000313" key="2">
    <source>
        <dbReference type="EMBL" id="KAK3375699.1"/>
    </source>
</evidence>
<reference evidence="2" key="1">
    <citation type="journal article" date="2023" name="Mol. Phylogenet. Evol.">
        <title>Genome-scale phylogeny and comparative genomics of the fungal order Sordariales.</title>
        <authorList>
            <person name="Hensen N."/>
            <person name="Bonometti L."/>
            <person name="Westerberg I."/>
            <person name="Brannstrom I.O."/>
            <person name="Guillou S."/>
            <person name="Cros-Aarteil S."/>
            <person name="Calhoun S."/>
            <person name="Haridas S."/>
            <person name="Kuo A."/>
            <person name="Mondo S."/>
            <person name="Pangilinan J."/>
            <person name="Riley R."/>
            <person name="LaButti K."/>
            <person name="Andreopoulos B."/>
            <person name="Lipzen A."/>
            <person name="Chen C."/>
            <person name="Yan M."/>
            <person name="Daum C."/>
            <person name="Ng V."/>
            <person name="Clum A."/>
            <person name="Steindorff A."/>
            <person name="Ohm R.A."/>
            <person name="Martin F."/>
            <person name="Silar P."/>
            <person name="Natvig D.O."/>
            <person name="Lalanne C."/>
            <person name="Gautier V."/>
            <person name="Ament-Velasquez S.L."/>
            <person name="Kruys A."/>
            <person name="Hutchinson M.I."/>
            <person name="Powell A.J."/>
            <person name="Barry K."/>
            <person name="Miller A.N."/>
            <person name="Grigoriev I.V."/>
            <person name="Debuchy R."/>
            <person name="Gladieux P."/>
            <person name="Hiltunen Thoren M."/>
            <person name="Johannesson H."/>
        </authorList>
    </citation>
    <scope>NUCLEOTIDE SEQUENCE</scope>
    <source>
        <strain evidence="2">CBS 958.72</strain>
    </source>
</reference>
<accession>A0AAE0KFF2</accession>
<evidence type="ECO:0000313" key="3">
    <source>
        <dbReference type="Proteomes" id="UP001287356"/>
    </source>
</evidence>
<reference evidence="2" key="2">
    <citation type="submission" date="2023-06" db="EMBL/GenBank/DDBJ databases">
        <authorList>
            <consortium name="Lawrence Berkeley National Laboratory"/>
            <person name="Haridas S."/>
            <person name="Hensen N."/>
            <person name="Bonometti L."/>
            <person name="Westerberg I."/>
            <person name="Brannstrom I.O."/>
            <person name="Guillou S."/>
            <person name="Cros-Aarteil S."/>
            <person name="Calhoun S."/>
            <person name="Kuo A."/>
            <person name="Mondo S."/>
            <person name="Pangilinan J."/>
            <person name="Riley R."/>
            <person name="Labutti K."/>
            <person name="Andreopoulos B."/>
            <person name="Lipzen A."/>
            <person name="Chen C."/>
            <person name="Yanf M."/>
            <person name="Daum C."/>
            <person name="Ng V."/>
            <person name="Clum A."/>
            <person name="Steindorff A."/>
            <person name="Ohm R."/>
            <person name="Martin F."/>
            <person name="Silar P."/>
            <person name="Natvig D."/>
            <person name="Lalanne C."/>
            <person name="Gautier V."/>
            <person name="Ament-Velasquez S.L."/>
            <person name="Kruys A."/>
            <person name="Hutchinson M.I."/>
            <person name="Powell A.J."/>
            <person name="Barry K."/>
            <person name="Miller A.N."/>
            <person name="Grigoriev I.V."/>
            <person name="Debuchy R."/>
            <person name="Gladieux P."/>
            <person name="Thoren M.H."/>
            <person name="Johannesson H."/>
        </authorList>
    </citation>
    <scope>NUCLEOTIDE SEQUENCE</scope>
    <source>
        <strain evidence="2">CBS 958.72</strain>
    </source>
</reference>
<dbReference type="AlphaFoldDB" id="A0AAE0KFF2"/>
<organism evidence="2 3">
    <name type="scientific">Lasiosphaeria ovina</name>
    <dbReference type="NCBI Taxonomy" id="92902"/>
    <lineage>
        <taxon>Eukaryota</taxon>
        <taxon>Fungi</taxon>
        <taxon>Dikarya</taxon>
        <taxon>Ascomycota</taxon>
        <taxon>Pezizomycotina</taxon>
        <taxon>Sordariomycetes</taxon>
        <taxon>Sordariomycetidae</taxon>
        <taxon>Sordariales</taxon>
        <taxon>Lasiosphaeriaceae</taxon>
        <taxon>Lasiosphaeria</taxon>
    </lineage>
</organism>
<comment type="caution">
    <text evidence="2">The sequence shown here is derived from an EMBL/GenBank/DDBJ whole genome shotgun (WGS) entry which is preliminary data.</text>
</comment>